<protein>
    <recommendedName>
        <fullName evidence="5">Phospholipase A2</fullName>
        <ecNumber evidence="5">3.1.1.4</ecNumber>
    </recommendedName>
</protein>
<comment type="cofactor">
    <cofactor evidence="5">
        <name>Ca(2+)</name>
        <dbReference type="ChEBI" id="CHEBI:29108"/>
    </cofactor>
</comment>
<comment type="similarity">
    <text evidence="4">Belongs to the phospholipase A2 family.</text>
</comment>
<proteinExistence type="inferred from homology"/>
<evidence type="ECO:0000313" key="9">
    <source>
        <dbReference type="Proteomes" id="UP001176940"/>
    </source>
</evidence>
<accession>A0ABN9MG03</accession>
<dbReference type="EC" id="3.1.1.4" evidence="5"/>
<evidence type="ECO:0000256" key="6">
    <source>
        <dbReference type="SAM" id="MobiDB-lite"/>
    </source>
</evidence>
<dbReference type="InterPro" id="IPR016090">
    <property type="entry name" value="PLA2-like_dom"/>
</dbReference>
<reference evidence="8" key="1">
    <citation type="submission" date="2023-07" db="EMBL/GenBank/DDBJ databases">
        <authorList>
            <person name="Stuckert A."/>
        </authorList>
    </citation>
    <scope>NUCLEOTIDE SEQUENCE</scope>
</reference>
<dbReference type="PANTHER" id="PTHR11716">
    <property type="entry name" value="PHOSPHOLIPASE A2 FAMILY MEMBER"/>
    <property type="match status" value="1"/>
</dbReference>
<feature type="compositionally biased region" description="Basic residues" evidence="6">
    <location>
        <begin position="183"/>
        <end position="192"/>
    </location>
</feature>
<evidence type="ECO:0000256" key="5">
    <source>
        <dbReference type="RuleBase" id="RU361236"/>
    </source>
</evidence>
<keyword evidence="5" id="KW-0106">Calcium</keyword>
<dbReference type="Gene3D" id="1.20.90.10">
    <property type="entry name" value="Phospholipase A2 domain"/>
    <property type="match status" value="1"/>
</dbReference>
<feature type="signal peptide" evidence="5">
    <location>
        <begin position="1"/>
        <end position="23"/>
    </location>
</feature>
<dbReference type="PROSITE" id="PS00118">
    <property type="entry name" value="PA2_HIS"/>
    <property type="match status" value="1"/>
</dbReference>
<comment type="catalytic activity">
    <reaction evidence="5">
        <text>a 1,2-diacyl-sn-glycero-3-phosphocholine + H2O = a 1-acyl-sn-glycero-3-phosphocholine + a fatty acid + H(+)</text>
        <dbReference type="Rhea" id="RHEA:15801"/>
        <dbReference type="ChEBI" id="CHEBI:15377"/>
        <dbReference type="ChEBI" id="CHEBI:15378"/>
        <dbReference type="ChEBI" id="CHEBI:28868"/>
        <dbReference type="ChEBI" id="CHEBI:57643"/>
        <dbReference type="ChEBI" id="CHEBI:58168"/>
        <dbReference type="EC" id="3.1.1.4"/>
    </reaction>
</comment>
<keyword evidence="5" id="KW-0443">Lipid metabolism</keyword>
<evidence type="ECO:0000259" key="7">
    <source>
        <dbReference type="SMART" id="SM00085"/>
    </source>
</evidence>
<organism evidence="8 9">
    <name type="scientific">Ranitomeya imitator</name>
    <name type="common">mimic poison frog</name>
    <dbReference type="NCBI Taxonomy" id="111125"/>
    <lineage>
        <taxon>Eukaryota</taxon>
        <taxon>Metazoa</taxon>
        <taxon>Chordata</taxon>
        <taxon>Craniata</taxon>
        <taxon>Vertebrata</taxon>
        <taxon>Euteleostomi</taxon>
        <taxon>Amphibia</taxon>
        <taxon>Batrachia</taxon>
        <taxon>Anura</taxon>
        <taxon>Neobatrachia</taxon>
        <taxon>Hyloidea</taxon>
        <taxon>Dendrobatidae</taxon>
        <taxon>Dendrobatinae</taxon>
        <taxon>Ranitomeya</taxon>
    </lineage>
</organism>
<evidence type="ECO:0000256" key="3">
    <source>
        <dbReference type="ARBA" id="ARBA00023157"/>
    </source>
</evidence>
<feature type="domain" description="Phospholipase A2-like central" evidence="7">
    <location>
        <begin position="38"/>
        <end position="152"/>
    </location>
</feature>
<dbReference type="PROSITE" id="PS00119">
    <property type="entry name" value="PA2_ASP"/>
    <property type="match status" value="1"/>
</dbReference>
<name>A0ABN9MG03_9NEOB</name>
<comment type="caution">
    <text evidence="8">The sequence shown here is derived from an EMBL/GenBank/DDBJ whole genome shotgun (WGS) entry which is preliminary data.</text>
</comment>
<dbReference type="EMBL" id="CAUEEQ010054059">
    <property type="protein sequence ID" value="CAJ0962070.1"/>
    <property type="molecule type" value="Genomic_DNA"/>
</dbReference>
<keyword evidence="2 5" id="KW-0964">Secreted</keyword>
<gene>
    <name evidence="8" type="ORF">RIMI_LOCUS18034312</name>
</gene>
<dbReference type="InterPro" id="IPR033112">
    <property type="entry name" value="PLA2_Asp_AS"/>
</dbReference>
<feature type="region of interest" description="Disordered" evidence="6">
    <location>
        <begin position="174"/>
        <end position="208"/>
    </location>
</feature>
<dbReference type="InterPro" id="IPR033113">
    <property type="entry name" value="PLA2_histidine"/>
</dbReference>
<evidence type="ECO:0000256" key="2">
    <source>
        <dbReference type="ARBA" id="ARBA00022525"/>
    </source>
</evidence>
<feature type="chain" id="PRO_5044968072" description="Phospholipase A2" evidence="5">
    <location>
        <begin position="24"/>
        <end position="208"/>
    </location>
</feature>
<keyword evidence="5" id="KW-0732">Signal</keyword>
<keyword evidence="5" id="KW-0378">Hydrolase</keyword>
<comment type="subcellular location">
    <subcellularLocation>
        <location evidence="1 5">Secreted</location>
    </subcellularLocation>
</comment>
<dbReference type="CDD" id="cd00125">
    <property type="entry name" value="PLA2c"/>
    <property type="match status" value="1"/>
</dbReference>
<evidence type="ECO:0000256" key="4">
    <source>
        <dbReference type="RuleBase" id="RU003654"/>
    </source>
</evidence>
<dbReference type="PANTHER" id="PTHR11716:SF4">
    <property type="entry name" value="GROUP 10 SECRETORY PHOSPHOLIPASE A2"/>
    <property type="match status" value="1"/>
</dbReference>
<dbReference type="InterPro" id="IPR001211">
    <property type="entry name" value="PLA2"/>
</dbReference>
<keyword evidence="3" id="KW-1015">Disulfide bond</keyword>
<evidence type="ECO:0000256" key="1">
    <source>
        <dbReference type="ARBA" id="ARBA00004613"/>
    </source>
</evidence>
<keyword evidence="9" id="KW-1185">Reference proteome</keyword>
<dbReference type="SMART" id="SM00085">
    <property type="entry name" value="PA2c"/>
    <property type="match status" value="1"/>
</dbReference>
<dbReference type="PRINTS" id="PR00389">
    <property type="entry name" value="PHPHLIPASEA2"/>
</dbReference>
<dbReference type="Proteomes" id="UP001176940">
    <property type="component" value="Unassembled WGS sequence"/>
</dbReference>
<dbReference type="SUPFAM" id="SSF48619">
    <property type="entry name" value="Phospholipase A2, PLA2"/>
    <property type="match status" value="1"/>
</dbReference>
<dbReference type="InterPro" id="IPR036444">
    <property type="entry name" value="PLipase_A2_dom_sf"/>
</dbReference>
<evidence type="ECO:0000313" key="8">
    <source>
        <dbReference type="EMBL" id="CAJ0962070.1"/>
    </source>
</evidence>
<dbReference type="Pfam" id="PF00068">
    <property type="entry name" value="Phospholip_A2_1"/>
    <property type="match status" value="1"/>
</dbReference>
<sequence length="208" mass="23676">MSKLLLLLLVCVCYLQHWTSCSGAPARQRRGVLDLVVTLWCYRERLKVPLLGINLYGCYCGTGGAGAAVDDVDRCCLRHDCCYRYSRLDLRCHGKVKWQLYQFSCGPARTQCRSSTLCGRMACECDKQFAECLTTAKPKRRHFFYNKKDMCVGPHDVCPELHPNLTAISQRIQNPPELGPAKSRNKRWRKKGAKGETRNDVGRSALWI</sequence>